<gene>
    <name evidence="1" type="ORF">N7450_005570</name>
</gene>
<keyword evidence="2" id="KW-1185">Reference proteome</keyword>
<evidence type="ECO:0000313" key="1">
    <source>
        <dbReference type="EMBL" id="KAJ5585783.1"/>
    </source>
</evidence>
<protein>
    <submittedName>
        <fullName evidence="1">General substrate transporter</fullName>
    </submittedName>
</protein>
<reference evidence="1 2" key="1">
    <citation type="journal article" date="2023" name="IMA Fungus">
        <title>Comparative genomic study of the Penicillium genus elucidates a diverse pangenome and 15 lateral gene transfer events.</title>
        <authorList>
            <person name="Petersen C."/>
            <person name="Sorensen T."/>
            <person name="Nielsen M.R."/>
            <person name="Sondergaard T.E."/>
            <person name="Sorensen J.L."/>
            <person name="Fitzpatrick D.A."/>
            <person name="Frisvad J.C."/>
            <person name="Nielsen K.L."/>
        </authorList>
    </citation>
    <scope>NUCLEOTIDE SEQUENCE [LARGE SCALE GENOMIC DNA]</scope>
    <source>
        <strain evidence="1 2">IBT 29057</strain>
    </source>
</reference>
<proteinExistence type="predicted"/>
<dbReference type="AlphaFoldDB" id="A0AAD6DIV9"/>
<name>A0AAD6DIV9_9EURO</name>
<dbReference type="Gene3D" id="1.20.1250.20">
    <property type="entry name" value="MFS general substrate transporter like domains"/>
    <property type="match status" value="1"/>
</dbReference>
<evidence type="ECO:0000313" key="2">
    <source>
        <dbReference type="Proteomes" id="UP001216150"/>
    </source>
</evidence>
<comment type="caution">
    <text evidence="1">The sequence shown here is derived from an EMBL/GenBank/DDBJ whole genome shotgun (WGS) entry which is preliminary data.</text>
</comment>
<accession>A0AAD6DIV9</accession>
<dbReference type="EMBL" id="JAQJAC010000004">
    <property type="protein sequence ID" value="KAJ5585783.1"/>
    <property type="molecule type" value="Genomic_DNA"/>
</dbReference>
<dbReference type="Proteomes" id="UP001216150">
    <property type="component" value="Unassembled WGS sequence"/>
</dbReference>
<organism evidence="1 2">
    <name type="scientific">Penicillium hetheringtonii</name>
    <dbReference type="NCBI Taxonomy" id="911720"/>
    <lineage>
        <taxon>Eukaryota</taxon>
        <taxon>Fungi</taxon>
        <taxon>Dikarya</taxon>
        <taxon>Ascomycota</taxon>
        <taxon>Pezizomycotina</taxon>
        <taxon>Eurotiomycetes</taxon>
        <taxon>Eurotiomycetidae</taxon>
        <taxon>Eurotiales</taxon>
        <taxon>Aspergillaceae</taxon>
        <taxon>Penicillium</taxon>
    </lineage>
</organism>
<dbReference type="InterPro" id="IPR036259">
    <property type="entry name" value="MFS_trans_sf"/>
</dbReference>
<sequence length="67" mass="7307">MRLRGGTQGLVTISNAICGFVVQFTIPYMINPGAGNLGGTVDFNFLGTRLIAPIRGWLLYPDTKVRH</sequence>